<dbReference type="PRINTS" id="PR00207">
    <property type="entry name" value="FLAGELLIN"/>
</dbReference>
<evidence type="ECO:0000313" key="2">
    <source>
        <dbReference type="EMBL" id="SVE41052.1"/>
    </source>
</evidence>
<sequence>MMRIKHNPASVSTLRHLSEAQQALAQSLERLSSGQRINSAADDPSGLVISENLRAEIAGVRQALANTEISMSVVQTAEGALGEVSNLLTGIRQLAVAAANTSANDYNELTSLQAEMESALESLDLVTRHTRFGSIPLLDGSRGASGVGSTEDIVFIGAGAKTHESPIEGFTVEVSR</sequence>
<dbReference type="InterPro" id="IPR001492">
    <property type="entry name" value="Flagellin"/>
</dbReference>
<dbReference type="PANTHER" id="PTHR42792">
    <property type="entry name" value="FLAGELLIN"/>
    <property type="match status" value="1"/>
</dbReference>
<evidence type="ECO:0000259" key="1">
    <source>
        <dbReference type="Pfam" id="PF00669"/>
    </source>
</evidence>
<dbReference type="PANTHER" id="PTHR42792:SF2">
    <property type="entry name" value="FLAGELLIN"/>
    <property type="match status" value="1"/>
</dbReference>
<reference evidence="2" key="1">
    <citation type="submission" date="2018-05" db="EMBL/GenBank/DDBJ databases">
        <authorList>
            <person name="Lanie J.A."/>
            <person name="Ng W.-L."/>
            <person name="Kazmierczak K.M."/>
            <person name="Andrzejewski T.M."/>
            <person name="Davidsen T.M."/>
            <person name="Wayne K.J."/>
            <person name="Tettelin H."/>
            <person name="Glass J.I."/>
            <person name="Rusch D."/>
            <person name="Podicherti R."/>
            <person name="Tsui H.-C.T."/>
            <person name="Winkler M.E."/>
        </authorList>
    </citation>
    <scope>NUCLEOTIDE SEQUENCE</scope>
</reference>
<dbReference type="EMBL" id="UINC01215395">
    <property type="protein sequence ID" value="SVE41052.1"/>
    <property type="molecule type" value="Genomic_DNA"/>
</dbReference>
<protein>
    <recommendedName>
        <fullName evidence="1">Flagellin N-terminal domain-containing protein</fullName>
    </recommendedName>
</protein>
<dbReference type="GO" id="GO:0009288">
    <property type="term" value="C:bacterial-type flagellum"/>
    <property type="evidence" value="ECO:0007669"/>
    <property type="project" value="InterPro"/>
</dbReference>
<name>A0A383D996_9ZZZZ</name>
<dbReference type="InterPro" id="IPR001029">
    <property type="entry name" value="Flagellin_N"/>
</dbReference>
<dbReference type="Gene3D" id="6.10.280.190">
    <property type="match status" value="1"/>
</dbReference>
<proteinExistence type="predicted"/>
<dbReference type="Pfam" id="PF00669">
    <property type="entry name" value="Flagellin_N"/>
    <property type="match status" value="1"/>
</dbReference>
<dbReference type="Gene3D" id="1.20.1330.10">
    <property type="entry name" value="f41 fragment of flagellin, N-terminal domain"/>
    <property type="match status" value="1"/>
</dbReference>
<gene>
    <name evidence="2" type="ORF">METZ01_LOCUS493906</name>
</gene>
<organism evidence="2">
    <name type="scientific">marine metagenome</name>
    <dbReference type="NCBI Taxonomy" id="408172"/>
    <lineage>
        <taxon>unclassified sequences</taxon>
        <taxon>metagenomes</taxon>
        <taxon>ecological metagenomes</taxon>
    </lineage>
</organism>
<feature type="non-terminal residue" evidence="2">
    <location>
        <position position="176"/>
    </location>
</feature>
<feature type="domain" description="Flagellin N-terminal" evidence="1">
    <location>
        <begin position="4"/>
        <end position="141"/>
    </location>
</feature>
<dbReference type="SUPFAM" id="SSF64518">
    <property type="entry name" value="Phase 1 flagellin"/>
    <property type="match status" value="1"/>
</dbReference>
<accession>A0A383D996</accession>
<dbReference type="AlphaFoldDB" id="A0A383D996"/>
<dbReference type="GO" id="GO:0005198">
    <property type="term" value="F:structural molecule activity"/>
    <property type="evidence" value="ECO:0007669"/>
    <property type="project" value="InterPro"/>
</dbReference>